<comment type="caution">
    <text evidence="1">The sequence shown here is derived from an EMBL/GenBank/DDBJ whole genome shotgun (WGS) entry which is preliminary data.</text>
</comment>
<dbReference type="AlphaFoldDB" id="A0A844CZP7"/>
<dbReference type="Proteomes" id="UP000564704">
    <property type="component" value="Unassembled WGS sequence"/>
</dbReference>
<proteinExistence type="predicted"/>
<accession>A0A844CZP7</accession>
<protein>
    <submittedName>
        <fullName evidence="1">Uncharacterized protein</fullName>
    </submittedName>
</protein>
<dbReference type="InterPro" id="IPR018679">
    <property type="entry name" value="DUF2161"/>
</dbReference>
<gene>
    <name evidence="1" type="ORF">FDP25_11580</name>
</gene>
<keyword evidence="2" id="KW-1185">Reference proteome</keyword>
<dbReference type="RefSeq" id="WP_154151884.1">
    <property type="nucleotide sequence ID" value="NZ_SZWE01000001.1"/>
</dbReference>
<evidence type="ECO:0000313" key="2">
    <source>
        <dbReference type="Proteomes" id="UP000564704"/>
    </source>
</evidence>
<organism evidence="1 2">
    <name type="scientific">Roseovarius bejariae</name>
    <dbReference type="NCBI Taxonomy" id="2576383"/>
    <lineage>
        <taxon>Bacteria</taxon>
        <taxon>Pseudomonadati</taxon>
        <taxon>Pseudomonadota</taxon>
        <taxon>Alphaproteobacteria</taxon>
        <taxon>Rhodobacterales</taxon>
        <taxon>Roseobacteraceae</taxon>
        <taxon>Roseovarius</taxon>
    </lineage>
</organism>
<dbReference type="Pfam" id="PF09929">
    <property type="entry name" value="DUF2161"/>
    <property type="match status" value="1"/>
</dbReference>
<reference evidence="1 2" key="1">
    <citation type="submission" date="2019-05" db="EMBL/GenBank/DDBJ databases">
        <title>Roseovarius bejariae sp. nov., a moderately halophylic bacterium isolated from a saline soil in Rambla Salada (Murcia).</title>
        <authorList>
            <person name="Castro D.J."/>
            <person name="Gomez-Altuve A."/>
            <person name="Reina J.C."/>
            <person name="Rodriguez M."/>
            <person name="Sampedro I."/>
            <person name="Llamas I."/>
            <person name="Martinez-Checa F."/>
        </authorList>
    </citation>
    <scope>NUCLEOTIDE SEQUENCE [LARGE SCALE GENOMIC DNA]</scope>
    <source>
        <strain evidence="1 2">A21</strain>
    </source>
</reference>
<dbReference type="OrthoDB" id="9795163at2"/>
<name>A0A844CZP7_9RHOB</name>
<evidence type="ECO:0000313" key="1">
    <source>
        <dbReference type="EMBL" id="MRU16070.1"/>
    </source>
</evidence>
<sequence length="222" mass="23944">MGKPAETQLYAPIKAWLEALGYEVKSEVGPADVVACREGCEPVIVELKTGFSLTLLQQAVKRQALSEHIYVAVPRWKGRAGWRAFKGNMGLCRRLGLGVLSVSLETGAVEVHCDPAPYQPRKSRPRKAALLREFALREGDPNAGGMRGKIMTAYKQDALRCAAYLAEQGPSKGSDVAKSTGVSRATRIMADNHHGWFFRAARGVYAVTDTGEEAIKGATAAG</sequence>
<dbReference type="EMBL" id="SZWE01000001">
    <property type="protein sequence ID" value="MRU16070.1"/>
    <property type="molecule type" value="Genomic_DNA"/>
</dbReference>